<evidence type="ECO:0000313" key="12">
    <source>
        <dbReference type="Proteomes" id="UP001569153"/>
    </source>
</evidence>
<keyword evidence="5" id="KW-0547">Nucleotide-binding</keyword>
<evidence type="ECO:0000256" key="9">
    <source>
        <dbReference type="ARBA" id="ARBA00047776"/>
    </source>
</evidence>
<gene>
    <name evidence="11" type="ORF">ACED38_05075</name>
</gene>
<dbReference type="SUPFAM" id="SSF52343">
    <property type="entry name" value="Ferredoxin reductase-like, C-terminal NADP-linked domain"/>
    <property type="match status" value="1"/>
</dbReference>
<keyword evidence="12" id="KW-1185">Reference proteome</keyword>
<evidence type="ECO:0000256" key="1">
    <source>
        <dbReference type="ARBA" id="ARBA00001974"/>
    </source>
</evidence>
<dbReference type="EC" id="1.18.1.2" evidence="3"/>
<dbReference type="InterPro" id="IPR051930">
    <property type="entry name" value="FNR_type-1"/>
</dbReference>
<evidence type="ECO:0000256" key="8">
    <source>
        <dbReference type="ARBA" id="ARBA00023002"/>
    </source>
</evidence>
<comment type="cofactor">
    <cofactor evidence="1">
        <name>FAD</name>
        <dbReference type="ChEBI" id="CHEBI:57692"/>
    </cofactor>
</comment>
<evidence type="ECO:0000256" key="3">
    <source>
        <dbReference type="ARBA" id="ARBA00013223"/>
    </source>
</evidence>
<evidence type="ECO:0000259" key="10">
    <source>
        <dbReference type="PROSITE" id="PS51384"/>
    </source>
</evidence>
<dbReference type="InterPro" id="IPR017938">
    <property type="entry name" value="Riboflavin_synthase-like_b-brl"/>
</dbReference>
<name>A0ABV4M3E8_9VIBR</name>
<dbReference type="InterPro" id="IPR017927">
    <property type="entry name" value="FAD-bd_FR_type"/>
</dbReference>
<reference evidence="11 12" key="1">
    <citation type="submission" date="2024-06" db="EMBL/GenBank/DDBJ databases">
        <authorList>
            <person name="Steensen K."/>
            <person name="Seneca J."/>
            <person name="Bartlau N."/>
            <person name="Yu A.X."/>
            <person name="Polz M.F."/>
        </authorList>
    </citation>
    <scope>NUCLEOTIDE SEQUENCE [LARGE SCALE GENOMIC DNA]</scope>
    <source>
        <strain evidence="11 12">FF146</strain>
    </source>
</reference>
<protein>
    <recommendedName>
        <fullName evidence="3">ferredoxin--NADP(+) reductase</fullName>
        <ecNumber evidence="3">1.18.1.2</ecNumber>
    </recommendedName>
</protein>
<dbReference type="PANTHER" id="PTHR47878:SF1">
    <property type="entry name" value="FLAVODOXIN_FERREDOXIN--NADP REDUCTASE"/>
    <property type="match status" value="1"/>
</dbReference>
<dbReference type="GO" id="GO:0004324">
    <property type="term" value="F:ferredoxin-NADP+ reductase activity"/>
    <property type="evidence" value="ECO:0007669"/>
    <property type="project" value="UniProtKB-EC"/>
</dbReference>
<dbReference type="Pfam" id="PF00970">
    <property type="entry name" value="FAD_binding_6"/>
    <property type="match status" value="1"/>
</dbReference>
<evidence type="ECO:0000313" key="11">
    <source>
        <dbReference type="EMBL" id="MEZ8194259.1"/>
    </source>
</evidence>
<dbReference type="CDD" id="cd06195">
    <property type="entry name" value="FNR1"/>
    <property type="match status" value="1"/>
</dbReference>
<dbReference type="PANTHER" id="PTHR47878">
    <property type="entry name" value="OXIDOREDUCTASE FAD/NAD(P)-BINDING DOMAIN PROTEIN"/>
    <property type="match status" value="1"/>
</dbReference>
<comment type="caution">
    <text evidence="11">The sequence shown here is derived from an EMBL/GenBank/DDBJ whole genome shotgun (WGS) entry which is preliminary data.</text>
</comment>
<dbReference type="SUPFAM" id="SSF63380">
    <property type="entry name" value="Riboflavin synthase domain-like"/>
    <property type="match status" value="1"/>
</dbReference>
<dbReference type="EMBL" id="JBGOOT010000002">
    <property type="protein sequence ID" value="MEZ8194259.1"/>
    <property type="molecule type" value="Genomic_DNA"/>
</dbReference>
<keyword evidence="4" id="KW-0285">Flavoprotein</keyword>
<keyword evidence="6" id="KW-0274">FAD</keyword>
<evidence type="ECO:0000256" key="6">
    <source>
        <dbReference type="ARBA" id="ARBA00022827"/>
    </source>
</evidence>
<evidence type="ECO:0000256" key="5">
    <source>
        <dbReference type="ARBA" id="ARBA00022741"/>
    </source>
</evidence>
<dbReference type="Pfam" id="PF00175">
    <property type="entry name" value="NAD_binding_1"/>
    <property type="match status" value="1"/>
</dbReference>
<organism evidence="11 12">
    <name type="scientific">Vibrio cortegadensis</name>
    <dbReference type="NCBI Taxonomy" id="1328770"/>
    <lineage>
        <taxon>Bacteria</taxon>
        <taxon>Pseudomonadati</taxon>
        <taxon>Pseudomonadota</taxon>
        <taxon>Gammaproteobacteria</taxon>
        <taxon>Vibrionales</taxon>
        <taxon>Vibrionaceae</taxon>
        <taxon>Vibrio</taxon>
    </lineage>
</organism>
<comment type="similarity">
    <text evidence="2">Belongs to the ferredoxin--NADP reductase type 1 family.</text>
</comment>
<evidence type="ECO:0000256" key="7">
    <source>
        <dbReference type="ARBA" id="ARBA00022857"/>
    </source>
</evidence>
<keyword evidence="8 11" id="KW-0560">Oxidoreductase</keyword>
<evidence type="ECO:0000256" key="4">
    <source>
        <dbReference type="ARBA" id="ARBA00022630"/>
    </source>
</evidence>
<evidence type="ECO:0000256" key="2">
    <source>
        <dbReference type="ARBA" id="ARBA00008312"/>
    </source>
</evidence>
<dbReference type="Gene3D" id="3.40.50.80">
    <property type="entry name" value="Nucleotide-binding domain of ferredoxin-NADP reductase (FNR) module"/>
    <property type="match status" value="1"/>
</dbReference>
<dbReference type="InterPro" id="IPR039261">
    <property type="entry name" value="FNR_nucleotide-bd"/>
</dbReference>
<keyword evidence="7" id="KW-0521">NADP</keyword>
<dbReference type="InterPro" id="IPR001433">
    <property type="entry name" value="OxRdtase_FAD/NAD-bd"/>
</dbReference>
<accession>A0ABV4M3E8</accession>
<dbReference type="PROSITE" id="PS51384">
    <property type="entry name" value="FAD_FR"/>
    <property type="match status" value="1"/>
</dbReference>
<dbReference type="Gene3D" id="2.40.30.10">
    <property type="entry name" value="Translation factors"/>
    <property type="match status" value="1"/>
</dbReference>
<feature type="domain" description="FAD-binding FR-type" evidence="10">
    <location>
        <begin position="6"/>
        <end position="109"/>
    </location>
</feature>
<dbReference type="InterPro" id="IPR033892">
    <property type="entry name" value="FNR_bac"/>
</dbReference>
<dbReference type="Proteomes" id="UP001569153">
    <property type="component" value="Unassembled WGS sequence"/>
</dbReference>
<dbReference type="RefSeq" id="WP_371729832.1">
    <property type="nucleotide sequence ID" value="NZ_JBGOOT010000002.1"/>
</dbReference>
<dbReference type="InterPro" id="IPR008333">
    <property type="entry name" value="Cbr1-like_FAD-bd_dom"/>
</dbReference>
<comment type="catalytic activity">
    <reaction evidence="9">
        <text>2 reduced [2Fe-2S]-[ferredoxin] + NADP(+) + H(+) = 2 oxidized [2Fe-2S]-[ferredoxin] + NADPH</text>
        <dbReference type="Rhea" id="RHEA:20125"/>
        <dbReference type="Rhea" id="RHEA-COMP:10000"/>
        <dbReference type="Rhea" id="RHEA-COMP:10001"/>
        <dbReference type="ChEBI" id="CHEBI:15378"/>
        <dbReference type="ChEBI" id="CHEBI:33737"/>
        <dbReference type="ChEBI" id="CHEBI:33738"/>
        <dbReference type="ChEBI" id="CHEBI:57783"/>
        <dbReference type="ChEBI" id="CHEBI:58349"/>
        <dbReference type="EC" id="1.18.1.2"/>
    </reaction>
</comment>
<proteinExistence type="inferred from homology"/>
<sequence>MTDIPHGLVLGKVMNRVEWNNQLFSLHVQAPVSPYLAGQFTKLAVFNGDELIRRAYSMVNHPEHKAGHQNLEFLIIKDADGQLSPKLHKLGIGDEVYVGKDPSGFMTLDEIPATAKDLWLLSTGTAIGPFLAMLETQGLEDRFDHLILVHAVRTENDLTYSQRISQLTSRLKGKLQYVPIISREHVSGSLRGRIPTLLLRSELERATQLPISKRHSFFYLCGNPAMVRDTSDALKELGLTKHLRKKSGQFSSENYW</sequence>